<protein>
    <recommendedName>
        <fullName evidence="3">Fe3+ hydroxamate ABC transporter substrate-binding protein</fullName>
    </recommendedName>
</protein>
<dbReference type="PATRIC" id="fig|1329909.3.peg.561"/>
<reference evidence="1 2" key="1">
    <citation type="journal article" date="2013" name="Genome Announc.">
        <title>Draft Genome Sequence of Sphingobium quisquiliarum Strain P25T, a Novel Hexachlorocyclohexane (HCH)-Degrading Bacterium Isolated from an HCH Dumpsite.</title>
        <authorList>
            <person name="Kumar Singh A."/>
            <person name="Sangwan N."/>
            <person name="Sharma A."/>
            <person name="Gupta V."/>
            <person name="Khurana J.P."/>
            <person name="Lal R."/>
        </authorList>
    </citation>
    <scope>NUCLEOTIDE SEQUENCE [LARGE SCALE GENOMIC DNA]</scope>
    <source>
        <strain evidence="1 2">P25</strain>
    </source>
</reference>
<dbReference type="Proteomes" id="UP000015525">
    <property type="component" value="Unassembled WGS sequence"/>
</dbReference>
<evidence type="ECO:0000313" key="1">
    <source>
        <dbReference type="EMBL" id="EQB12119.1"/>
    </source>
</evidence>
<organism evidence="1 2">
    <name type="scientific">Sphingobium quisquiliarum P25</name>
    <dbReference type="NCBI Taxonomy" id="1329909"/>
    <lineage>
        <taxon>Bacteria</taxon>
        <taxon>Pseudomonadati</taxon>
        <taxon>Pseudomonadota</taxon>
        <taxon>Alphaproteobacteria</taxon>
        <taxon>Sphingomonadales</taxon>
        <taxon>Sphingomonadaceae</taxon>
        <taxon>Sphingobium</taxon>
    </lineage>
</organism>
<evidence type="ECO:0008006" key="3">
    <source>
        <dbReference type="Google" id="ProtNLM"/>
    </source>
</evidence>
<evidence type="ECO:0000313" key="2">
    <source>
        <dbReference type="Proteomes" id="UP000015525"/>
    </source>
</evidence>
<gene>
    <name evidence="1" type="ORF">L288_02995</name>
</gene>
<name>T0IR32_9SPHN</name>
<dbReference type="NCBIfam" id="TIGR04256">
    <property type="entry name" value="GxxExxY"/>
    <property type="match status" value="1"/>
</dbReference>
<dbReference type="EMBL" id="ATHO01000021">
    <property type="protein sequence ID" value="EQB12119.1"/>
    <property type="molecule type" value="Genomic_DNA"/>
</dbReference>
<dbReference type="RefSeq" id="WP_021236911.1">
    <property type="nucleotide sequence ID" value="NZ_ATHO01000021.1"/>
</dbReference>
<accession>T0IR32</accession>
<dbReference type="AlphaFoldDB" id="T0IR32"/>
<comment type="caution">
    <text evidence="1">The sequence shown here is derived from an EMBL/GenBank/DDBJ whole genome shotgun (WGS) entry which is preliminary data.</text>
</comment>
<dbReference type="InterPro" id="IPR011604">
    <property type="entry name" value="PDDEXK-like_dom_sf"/>
</dbReference>
<sequence length="148" mass="16857">MKPIDDITRDVIGIAMQMHRELGPGLLESVYEMALAAKLTRLGYRIDRQRPVDIEFDGLRFEAAFRIDLMVDGRLIIEIKSVEQIQKVHAKQLLTYLRLTRQPVGLILNFGAETMKEGIRRLVNNHKDSASSAPLREQKDKGVEICSI</sequence>
<keyword evidence="2" id="KW-1185">Reference proteome</keyword>
<proteinExistence type="predicted"/>
<dbReference type="Gene3D" id="3.90.320.10">
    <property type="match status" value="1"/>
</dbReference>
<dbReference type="InterPro" id="IPR026350">
    <property type="entry name" value="GxxExxY"/>
</dbReference>
<dbReference type="Pfam" id="PF13366">
    <property type="entry name" value="PDDEXK_3"/>
    <property type="match status" value="1"/>
</dbReference>